<dbReference type="EMBL" id="BLAF01000015">
    <property type="protein sequence ID" value="GES20236.1"/>
    <property type="molecule type" value="Genomic_DNA"/>
</dbReference>
<protein>
    <submittedName>
        <fullName evidence="1">Uncharacterized protein</fullName>
    </submittedName>
</protein>
<proteinExistence type="predicted"/>
<evidence type="ECO:0000313" key="2">
    <source>
        <dbReference type="Proteomes" id="UP000377595"/>
    </source>
</evidence>
<gene>
    <name evidence="1" type="ORF">Aple_031320</name>
</gene>
<dbReference type="Proteomes" id="UP000377595">
    <property type="component" value="Unassembled WGS sequence"/>
</dbReference>
<keyword evidence="2" id="KW-1185">Reference proteome</keyword>
<reference evidence="1 2" key="1">
    <citation type="submission" date="2019-10" db="EMBL/GenBank/DDBJ databases">
        <title>Whole genome shotgun sequence of Acrocarpospora pleiomorpha NBRC 16267.</title>
        <authorList>
            <person name="Ichikawa N."/>
            <person name="Kimura A."/>
            <person name="Kitahashi Y."/>
            <person name="Komaki H."/>
            <person name="Oguchi A."/>
        </authorList>
    </citation>
    <scope>NUCLEOTIDE SEQUENCE [LARGE SCALE GENOMIC DNA]</scope>
    <source>
        <strain evidence="1 2">NBRC 16267</strain>
    </source>
</reference>
<evidence type="ECO:0000313" key="1">
    <source>
        <dbReference type="EMBL" id="GES20236.1"/>
    </source>
</evidence>
<name>A0A5M3XHP9_9ACTN</name>
<accession>A0A5M3XHP9</accession>
<dbReference type="AlphaFoldDB" id="A0A5M3XHP9"/>
<sequence length="106" mass="10623">MSAAAVSVRPDALCDGGAPVADVAGVPEAAVEAAGAESAWMESESGVGWPVVGWPVASCAEWSVGRDSARTRTSNSVVTFLVSSADSASAWRTRSGRSSSLPLGLA</sequence>
<organism evidence="1 2">
    <name type="scientific">Acrocarpospora pleiomorpha</name>
    <dbReference type="NCBI Taxonomy" id="90975"/>
    <lineage>
        <taxon>Bacteria</taxon>
        <taxon>Bacillati</taxon>
        <taxon>Actinomycetota</taxon>
        <taxon>Actinomycetes</taxon>
        <taxon>Streptosporangiales</taxon>
        <taxon>Streptosporangiaceae</taxon>
        <taxon>Acrocarpospora</taxon>
    </lineage>
</organism>
<comment type="caution">
    <text evidence="1">The sequence shown here is derived from an EMBL/GenBank/DDBJ whole genome shotgun (WGS) entry which is preliminary data.</text>
</comment>